<keyword evidence="6" id="KW-0805">Transcription regulation</keyword>
<dbReference type="Pfam" id="PF00072">
    <property type="entry name" value="Response_reg"/>
    <property type="match status" value="1"/>
</dbReference>
<keyword evidence="16" id="KW-1185">Reference proteome</keyword>
<dbReference type="PROSITE" id="PS51294">
    <property type="entry name" value="HTH_MYB"/>
    <property type="match status" value="1"/>
</dbReference>
<evidence type="ECO:0000256" key="5">
    <source>
        <dbReference type="ARBA" id="ARBA00023012"/>
    </source>
</evidence>
<dbReference type="GO" id="GO:0005634">
    <property type="term" value="C:nucleus"/>
    <property type="evidence" value="ECO:0007669"/>
    <property type="project" value="UniProtKB-SubCell"/>
</dbReference>
<keyword evidence="5" id="KW-0902">Two-component regulatory system</keyword>
<evidence type="ECO:0000256" key="9">
    <source>
        <dbReference type="ARBA" id="ARBA00023163"/>
    </source>
</evidence>
<keyword evidence="4" id="KW-0932">Cytokinin signaling pathway</keyword>
<sequence>MGVEDAAVVRFPAGMRVLVVDDDLVCLKLLETLLRKCEYHVTTVTQAVVALEMLRENKFDLVISDVHMPDMDGFKLLELVGLEMDLPVIMLSANSDPKLVMKGVRHGAVDYLVKPVRIQELKNIWQHVVRKNRFFDQGNTVNGVADCEKCPTSIDNIDRDEKLNRKRKDQNGDDDGNESEADGIENDDPATKKKPRVVWSQELHKKFVDAVNELSVEKAFPKKILDLMNVEGLTRENVASHLQKYRLFLRKISAGPSQPTNMATTFGGNDFFDGYGVFCSLAGSTKFQGATSFSSPYQLGGMLGRLNTPAGLSMRGLCSSSSTLIQATANAQTSNNSINVLGSFQPVTLSANQVQPVTLCGSQIQPEGLSANNSASLLHGIPLQQLDQLQQNRGIVTHVSDVKPINVCAALDLTSVRMLNASVSSSFLSKPTLLNRNQSSLNMQSRNAEPILGIGSSSSNLLNYHNLSDSILSAASVNIQNDPYNAFARALSTLEGSGGNIQGDRLIGVQNMEHIEAQRWQEHGPTSSNLAIPTTSGYHGNLDASSLGWSNGSASSTFMHQSGCRRSDEDTKMRLDENYLLEETNILSGFAQNSCETLEDIVGGFRMKQENSEMAASMCGEYSLEDAFAFSSSFFMFMPTEFESPSFPESSGFVLLHELCPPSFRAASPWYREATLLASDKNGKQALQHPPLAVSTPQSIGQHPIYPFSF</sequence>
<evidence type="ECO:0000256" key="3">
    <source>
        <dbReference type="ARBA" id="ARBA00022553"/>
    </source>
</evidence>
<dbReference type="SUPFAM" id="SSF46689">
    <property type="entry name" value="Homeodomain-like"/>
    <property type="match status" value="1"/>
</dbReference>
<reference evidence="15" key="1">
    <citation type="submission" date="2023-05" db="EMBL/GenBank/DDBJ databases">
        <title>Nepenthes gracilis genome sequencing.</title>
        <authorList>
            <person name="Fukushima K."/>
        </authorList>
    </citation>
    <scope>NUCLEOTIDE SEQUENCE</scope>
    <source>
        <strain evidence="15">SING2019-196</strain>
    </source>
</reference>
<evidence type="ECO:0000313" key="15">
    <source>
        <dbReference type="EMBL" id="GMH30663.1"/>
    </source>
</evidence>
<evidence type="ECO:0000256" key="8">
    <source>
        <dbReference type="ARBA" id="ARBA00023159"/>
    </source>
</evidence>
<evidence type="ECO:0000256" key="6">
    <source>
        <dbReference type="ARBA" id="ARBA00023015"/>
    </source>
</evidence>
<dbReference type="SMART" id="SM00448">
    <property type="entry name" value="REC"/>
    <property type="match status" value="1"/>
</dbReference>
<dbReference type="InterPro" id="IPR001789">
    <property type="entry name" value="Sig_transdc_resp-reg_receiver"/>
</dbReference>
<dbReference type="SUPFAM" id="SSF52172">
    <property type="entry name" value="CheY-like"/>
    <property type="match status" value="1"/>
</dbReference>
<name>A0AAD3TIR9_NEPGR</name>
<feature type="domain" description="Response regulatory" evidence="13">
    <location>
        <begin position="16"/>
        <end position="129"/>
    </location>
</feature>
<dbReference type="AlphaFoldDB" id="A0AAD3TIR9"/>
<dbReference type="InterPro" id="IPR001005">
    <property type="entry name" value="SANT/Myb"/>
</dbReference>
<feature type="region of interest" description="Disordered" evidence="12">
    <location>
        <begin position="161"/>
        <end position="196"/>
    </location>
</feature>
<keyword evidence="8" id="KW-0010">Activator</keyword>
<comment type="caution">
    <text evidence="15">The sequence shown here is derived from an EMBL/GenBank/DDBJ whole genome shotgun (WGS) entry which is preliminary data.</text>
</comment>
<dbReference type="Gene3D" id="1.10.10.60">
    <property type="entry name" value="Homeodomain-like"/>
    <property type="match status" value="1"/>
</dbReference>
<proteinExistence type="inferred from homology"/>
<evidence type="ECO:0000256" key="4">
    <source>
        <dbReference type="ARBA" id="ARBA00022864"/>
    </source>
</evidence>
<keyword evidence="10" id="KW-0539">Nucleus</keyword>
<evidence type="ECO:0000313" key="16">
    <source>
        <dbReference type="Proteomes" id="UP001279734"/>
    </source>
</evidence>
<keyword evidence="7" id="KW-0238">DNA-binding</keyword>
<dbReference type="Pfam" id="PF00249">
    <property type="entry name" value="Myb_DNA-binding"/>
    <property type="match status" value="1"/>
</dbReference>
<keyword evidence="9" id="KW-0804">Transcription</keyword>
<feature type="modified residue" description="4-aspartylphosphate" evidence="11">
    <location>
        <position position="65"/>
    </location>
</feature>
<dbReference type="InterPro" id="IPR017053">
    <property type="entry name" value="Response_reg_B-typ_pln"/>
</dbReference>
<dbReference type="Gene3D" id="3.40.50.2300">
    <property type="match status" value="1"/>
</dbReference>
<dbReference type="GO" id="GO:0000160">
    <property type="term" value="P:phosphorelay signal transduction system"/>
    <property type="evidence" value="ECO:0007669"/>
    <property type="project" value="UniProtKB-KW"/>
</dbReference>
<dbReference type="InterPro" id="IPR045279">
    <property type="entry name" value="ARR-like"/>
</dbReference>
<evidence type="ECO:0000256" key="12">
    <source>
        <dbReference type="SAM" id="MobiDB-lite"/>
    </source>
</evidence>
<feature type="compositionally biased region" description="Acidic residues" evidence="12">
    <location>
        <begin position="172"/>
        <end position="188"/>
    </location>
</feature>
<dbReference type="InterPro" id="IPR006447">
    <property type="entry name" value="Myb_dom_plants"/>
</dbReference>
<dbReference type="CDD" id="cd17584">
    <property type="entry name" value="REC_typeB_ARR-like"/>
    <property type="match status" value="1"/>
</dbReference>
<accession>A0AAD3TIR9</accession>
<evidence type="ECO:0000256" key="2">
    <source>
        <dbReference type="ARBA" id="ARBA00006015"/>
    </source>
</evidence>
<keyword evidence="3 11" id="KW-0597">Phosphoprotein</keyword>
<evidence type="ECO:0000259" key="14">
    <source>
        <dbReference type="PROSITE" id="PS51294"/>
    </source>
</evidence>
<evidence type="ECO:0008006" key="17">
    <source>
        <dbReference type="Google" id="ProtNLM"/>
    </source>
</evidence>
<gene>
    <name evidence="15" type="ORF">Nepgr_032506</name>
</gene>
<dbReference type="Proteomes" id="UP001279734">
    <property type="component" value="Unassembled WGS sequence"/>
</dbReference>
<dbReference type="InterPro" id="IPR017930">
    <property type="entry name" value="Myb_dom"/>
</dbReference>
<dbReference type="GO" id="GO:0009736">
    <property type="term" value="P:cytokinin-activated signaling pathway"/>
    <property type="evidence" value="ECO:0007669"/>
    <property type="project" value="UniProtKB-KW"/>
</dbReference>
<organism evidence="15 16">
    <name type="scientific">Nepenthes gracilis</name>
    <name type="common">Slender pitcher plant</name>
    <dbReference type="NCBI Taxonomy" id="150966"/>
    <lineage>
        <taxon>Eukaryota</taxon>
        <taxon>Viridiplantae</taxon>
        <taxon>Streptophyta</taxon>
        <taxon>Embryophyta</taxon>
        <taxon>Tracheophyta</taxon>
        <taxon>Spermatophyta</taxon>
        <taxon>Magnoliopsida</taxon>
        <taxon>eudicotyledons</taxon>
        <taxon>Gunneridae</taxon>
        <taxon>Pentapetalae</taxon>
        <taxon>Caryophyllales</taxon>
        <taxon>Nepenthaceae</taxon>
        <taxon>Nepenthes</taxon>
    </lineage>
</organism>
<dbReference type="InterPro" id="IPR009057">
    <property type="entry name" value="Homeodomain-like_sf"/>
</dbReference>
<protein>
    <recommendedName>
        <fullName evidence="17">Two-component response regulator</fullName>
    </recommendedName>
</protein>
<evidence type="ECO:0000256" key="11">
    <source>
        <dbReference type="PROSITE-ProRule" id="PRU00169"/>
    </source>
</evidence>
<dbReference type="InterPro" id="IPR011006">
    <property type="entry name" value="CheY-like_superfamily"/>
</dbReference>
<evidence type="ECO:0000256" key="10">
    <source>
        <dbReference type="ARBA" id="ARBA00023242"/>
    </source>
</evidence>
<dbReference type="PANTHER" id="PTHR43874:SF205">
    <property type="entry name" value="TWO-COMPONENT RESPONSE REGULATOR ORR23"/>
    <property type="match status" value="1"/>
</dbReference>
<feature type="domain" description="HTH myb-type" evidence="14">
    <location>
        <begin position="191"/>
        <end position="250"/>
    </location>
</feature>
<dbReference type="GO" id="GO:0003677">
    <property type="term" value="F:DNA binding"/>
    <property type="evidence" value="ECO:0007669"/>
    <property type="project" value="UniProtKB-KW"/>
</dbReference>
<dbReference type="EMBL" id="BSYO01000038">
    <property type="protein sequence ID" value="GMH30663.1"/>
    <property type="molecule type" value="Genomic_DNA"/>
</dbReference>
<dbReference type="FunFam" id="1.10.10.60:FF:000007">
    <property type="entry name" value="Two-component response regulator"/>
    <property type="match status" value="1"/>
</dbReference>
<comment type="subcellular location">
    <subcellularLocation>
        <location evidence="1">Nucleus</location>
    </subcellularLocation>
</comment>
<dbReference type="NCBIfam" id="TIGR01557">
    <property type="entry name" value="myb_SHAQKYF"/>
    <property type="match status" value="1"/>
</dbReference>
<dbReference type="GO" id="GO:0003700">
    <property type="term" value="F:DNA-binding transcription factor activity"/>
    <property type="evidence" value="ECO:0007669"/>
    <property type="project" value="InterPro"/>
</dbReference>
<evidence type="ECO:0000259" key="13">
    <source>
        <dbReference type="PROSITE" id="PS50110"/>
    </source>
</evidence>
<dbReference type="PIRSF" id="PIRSF036392">
    <property type="entry name" value="RR_ARR_type-B"/>
    <property type="match status" value="1"/>
</dbReference>
<evidence type="ECO:0000256" key="7">
    <source>
        <dbReference type="ARBA" id="ARBA00023125"/>
    </source>
</evidence>
<dbReference type="PROSITE" id="PS50110">
    <property type="entry name" value="RESPONSE_REGULATORY"/>
    <property type="match status" value="1"/>
</dbReference>
<dbReference type="PANTHER" id="PTHR43874">
    <property type="entry name" value="TWO-COMPONENT RESPONSE REGULATOR"/>
    <property type="match status" value="1"/>
</dbReference>
<evidence type="ECO:0000256" key="1">
    <source>
        <dbReference type="ARBA" id="ARBA00004123"/>
    </source>
</evidence>
<comment type="similarity">
    <text evidence="2">Belongs to the ARR family. Type-B subfamily.</text>
</comment>